<dbReference type="InterPro" id="IPR041408">
    <property type="entry name" value="Hcp_Tssd"/>
</dbReference>
<evidence type="ECO:0008006" key="3">
    <source>
        <dbReference type="Google" id="ProtNLM"/>
    </source>
</evidence>
<dbReference type="RefSeq" id="WP_041992185.1">
    <property type="nucleotide sequence ID" value="NZ_CDOD01000022.1"/>
</dbReference>
<accession>A0A0B7H962</accession>
<gene>
    <name evidence="1" type="ORF">CCYN2B_290035</name>
</gene>
<protein>
    <recommendedName>
        <fullName evidence="3">Type VI secretion system needle protein Hcp</fullName>
    </recommendedName>
</protein>
<dbReference type="Pfam" id="PF17642">
    <property type="entry name" value="TssD"/>
    <property type="match status" value="1"/>
</dbReference>
<organism evidence="1 2">
    <name type="scientific">Capnocytophaga cynodegmi</name>
    <dbReference type="NCBI Taxonomy" id="28189"/>
    <lineage>
        <taxon>Bacteria</taxon>
        <taxon>Pseudomonadati</taxon>
        <taxon>Bacteroidota</taxon>
        <taxon>Flavobacteriia</taxon>
        <taxon>Flavobacteriales</taxon>
        <taxon>Flavobacteriaceae</taxon>
        <taxon>Capnocytophaga</taxon>
    </lineage>
</organism>
<dbReference type="GO" id="GO:0033104">
    <property type="term" value="C:type VI protein secretion system complex"/>
    <property type="evidence" value="ECO:0007669"/>
    <property type="project" value="InterPro"/>
</dbReference>
<dbReference type="AlphaFoldDB" id="A0A0B7H962"/>
<reference evidence="2" key="1">
    <citation type="submission" date="2015-01" db="EMBL/GenBank/DDBJ databases">
        <authorList>
            <person name="MANFREDI Pablo"/>
        </authorList>
    </citation>
    <scope>NUCLEOTIDE SEQUENCE [LARGE SCALE GENOMIC DNA]</scope>
    <source>
        <strain evidence="2">Ccyn2B</strain>
    </source>
</reference>
<keyword evidence="2" id="KW-1185">Reference proteome</keyword>
<evidence type="ECO:0000313" key="1">
    <source>
        <dbReference type="EMBL" id="CEN35865.1"/>
    </source>
</evidence>
<dbReference type="Proteomes" id="UP000038055">
    <property type="component" value="Unassembled WGS sequence"/>
</dbReference>
<proteinExistence type="predicted"/>
<dbReference type="EMBL" id="CDOD01000022">
    <property type="protein sequence ID" value="CEN35865.1"/>
    <property type="molecule type" value="Genomic_DNA"/>
</dbReference>
<name>A0A0B7H962_9FLAO</name>
<sequence length="141" mass="16066">MYGYRTFLKIGDTQSLDIGSLLKSGYELSSFSYALEQPTDLKGKVQGEVRGGTLQLTIDSIPSNEIIEWMLNPRRYREGVITTLGEDNASIMRIFFKKAACTRMQMKYISKGKGFFSLHIQLEAKNLIFPEGEIENKWLNV</sequence>
<evidence type="ECO:0000313" key="2">
    <source>
        <dbReference type="Proteomes" id="UP000038055"/>
    </source>
</evidence>